<feature type="signal peptide" evidence="4">
    <location>
        <begin position="1"/>
        <end position="24"/>
    </location>
</feature>
<keyword evidence="3 4" id="KW-0732">Signal</keyword>
<dbReference type="EMBL" id="JAAMOX010000001">
    <property type="protein sequence ID" value="NIH53940.1"/>
    <property type="molecule type" value="Genomic_DNA"/>
</dbReference>
<comment type="similarity">
    <text evidence="2">Belongs to the bacterial solute-binding protein 2 family.</text>
</comment>
<evidence type="ECO:0000313" key="7">
    <source>
        <dbReference type="Proteomes" id="UP000541033"/>
    </source>
</evidence>
<dbReference type="GO" id="GO:0030246">
    <property type="term" value="F:carbohydrate binding"/>
    <property type="evidence" value="ECO:0007669"/>
    <property type="project" value="UniProtKB-ARBA"/>
</dbReference>
<dbReference type="Pfam" id="PF13407">
    <property type="entry name" value="Peripla_BP_4"/>
    <property type="match status" value="1"/>
</dbReference>
<feature type="chain" id="PRO_5039707860" evidence="4">
    <location>
        <begin position="25"/>
        <end position="357"/>
    </location>
</feature>
<dbReference type="PROSITE" id="PS51257">
    <property type="entry name" value="PROKAR_LIPOPROTEIN"/>
    <property type="match status" value="1"/>
</dbReference>
<dbReference type="Gene3D" id="3.40.50.2300">
    <property type="match status" value="2"/>
</dbReference>
<dbReference type="InterPro" id="IPR028082">
    <property type="entry name" value="Peripla_BP_I"/>
</dbReference>
<protein>
    <submittedName>
        <fullName evidence="6">Ribose transport system substrate-binding protein</fullName>
    </submittedName>
</protein>
<proteinExistence type="inferred from homology"/>
<dbReference type="SUPFAM" id="SSF53822">
    <property type="entry name" value="Periplasmic binding protein-like I"/>
    <property type="match status" value="1"/>
</dbReference>
<organism evidence="6 7">
    <name type="scientific">Lysinibacter cavernae</name>
    <dbReference type="NCBI Taxonomy" id="1640652"/>
    <lineage>
        <taxon>Bacteria</taxon>
        <taxon>Bacillati</taxon>
        <taxon>Actinomycetota</taxon>
        <taxon>Actinomycetes</taxon>
        <taxon>Micrococcales</taxon>
        <taxon>Microbacteriaceae</taxon>
        <taxon>Lysinibacter</taxon>
    </lineage>
</organism>
<evidence type="ECO:0000256" key="1">
    <source>
        <dbReference type="ARBA" id="ARBA00004196"/>
    </source>
</evidence>
<name>A0A7X5R1G3_9MICO</name>
<comment type="caution">
    <text evidence="6">The sequence shown here is derived from an EMBL/GenBank/DDBJ whole genome shotgun (WGS) entry which is preliminary data.</text>
</comment>
<evidence type="ECO:0000256" key="3">
    <source>
        <dbReference type="ARBA" id="ARBA00022729"/>
    </source>
</evidence>
<dbReference type="CDD" id="cd06313">
    <property type="entry name" value="PBP1_ABC_ThpA_XypA"/>
    <property type="match status" value="1"/>
</dbReference>
<reference evidence="6 7" key="1">
    <citation type="submission" date="2020-02" db="EMBL/GenBank/DDBJ databases">
        <title>Sequencing the genomes of 1000 actinobacteria strains.</title>
        <authorList>
            <person name="Klenk H.-P."/>
        </authorList>
    </citation>
    <scope>NUCLEOTIDE SEQUENCE [LARGE SCALE GENOMIC DNA]</scope>
    <source>
        <strain evidence="6 7">DSM 27960</strain>
    </source>
</reference>
<evidence type="ECO:0000256" key="4">
    <source>
        <dbReference type="SAM" id="SignalP"/>
    </source>
</evidence>
<evidence type="ECO:0000256" key="2">
    <source>
        <dbReference type="ARBA" id="ARBA00007639"/>
    </source>
</evidence>
<evidence type="ECO:0000313" key="6">
    <source>
        <dbReference type="EMBL" id="NIH53940.1"/>
    </source>
</evidence>
<dbReference type="RefSeq" id="WP_208402482.1">
    <property type="nucleotide sequence ID" value="NZ_JAAMOX010000001.1"/>
</dbReference>
<keyword evidence="7" id="KW-1185">Reference proteome</keyword>
<evidence type="ECO:0000259" key="5">
    <source>
        <dbReference type="Pfam" id="PF13407"/>
    </source>
</evidence>
<dbReference type="GO" id="GO:0030313">
    <property type="term" value="C:cell envelope"/>
    <property type="evidence" value="ECO:0007669"/>
    <property type="project" value="UniProtKB-SubCell"/>
</dbReference>
<dbReference type="Proteomes" id="UP000541033">
    <property type="component" value="Unassembled WGS sequence"/>
</dbReference>
<gene>
    <name evidence="6" type="ORF">FHX76_001808</name>
</gene>
<feature type="domain" description="Periplasmic binding protein" evidence="5">
    <location>
        <begin position="47"/>
        <end position="298"/>
    </location>
</feature>
<sequence length="357" mass="37551">MKMTQWMKRTAMVTLAGTTVVALSACGAGDPSANQDNGDGPKRVTVGITVYNMSSFITEGKEGIDTYADENNIEIKWNSANDDVSTQASQVDQFISAKVDAIIIVPVQADTLQPQVTAAKNANIPIMDVNATLNNSDITASVQPDDVAAGEQEATMMMDALGSKGNVVILQGPLGGSGEINRGQGIDNVLAENADVKVLAKDTANWKRDEAVNKMKNWISAFGDEIDGVIAQNDDMGLGAVQALREAGMNDVPVVGIDGIEDGLNAVKKGDFIGTSLQNGTVQLATGVAVAARIARGEDVNKELVYTMPAITTENVDAAIEHVVTDRKAFLAGLTDLINDNLKTGNIAYEGLPGQEK</sequence>
<dbReference type="PANTHER" id="PTHR46847">
    <property type="entry name" value="D-ALLOSE-BINDING PERIPLASMIC PROTEIN-RELATED"/>
    <property type="match status" value="1"/>
</dbReference>
<dbReference type="PANTHER" id="PTHR46847:SF1">
    <property type="entry name" value="D-ALLOSE-BINDING PERIPLASMIC PROTEIN-RELATED"/>
    <property type="match status" value="1"/>
</dbReference>
<dbReference type="AlphaFoldDB" id="A0A7X5R1G3"/>
<dbReference type="InterPro" id="IPR025997">
    <property type="entry name" value="SBP_2_dom"/>
</dbReference>
<accession>A0A7X5R1G3</accession>
<comment type="subcellular location">
    <subcellularLocation>
        <location evidence="1">Cell envelope</location>
    </subcellularLocation>
</comment>